<protein>
    <submittedName>
        <fullName evidence="1">Uncharacterized protein</fullName>
    </submittedName>
</protein>
<proteinExistence type="predicted"/>
<dbReference type="AlphaFoldDB" id="A0AAV4D5R9"/>
<reference evidence="1 2" key="1">
    <citation type="journal article" date="2021" name="Elife">
        <title>Chloroplast acquisition without the gene transfer in kleptoplastic sea slugs, Plakobranchus ocellatus.</title>
        <authorList>
            <person name="Maeda T."/>
            <person name="Takahashi S."/>
            <person name="Yoshida T."/>
            <person name="Shimamura S."/>
            <person name="Takaki Y."/>
            <person name="Nagai Y."/>
            <person name="Toyoda A."/>
            <person name="Suzuki Y."/>
            <person name="Arimoto A."/>
            <person name="Ishii H."/>
            <person name="Satoh N."/>
            <person name="Nishiyama T."/>
            <person name="Hasebe M."/>
            <person name="Maruyama T."/>
            <person name="Minagawa J."/>
            <person name="Obokata J."/>
            <person name="Shigenobu S."/>
        </authorList>
    </citation>
    <scope>NUCLEOTIDE SEQUENCE [LARGE SCALE GENOMIC DNA]</scope>
</reference>
<name>A0AAV4D5R9_9GAST</name>
<comment type="caution">
    <text evidence="1">The sequence shown here is derived from an EMBL/GenBank/DDBJ whole genome shotgun (WGS) entry which is preliminary data.</text>
</comment>
<evidence type="ECO:0000313" key="2">
    <source>
        <dbReference type="Proteomes" id="UP000735302"/>
    </source>
</evidence>
<dbReference type="Proteomes" id="UP000735302">
    <property type="component" value="Unassembled WGS sequence"/>
</dbReference>
<gene>
    <name evidence="1" type="ORF">PoB_006598800</name>
</gene>
<accession>A0AAV4D5R9</accession>
<sequence>MYLGNSFALSQEYEIDMEKVLKYPLSPVPWSLSRQTACLVRLTKQHFYTSLKIHLTVLSLRIFQDNLTQLTSSMEMPYSIVHQEVLIHLGTRQSKHSAVYLRRHLSTL</sequence>
<dbReference type="EMBL" id="BLXT01007498">
    <property type="protein sequence ID" value="GFO39483.1"/>
    <property type="molecule type" value="Genomic_DNA"/>
</dbReference>
<keyword evidence="2" id="KW-1185">Reference proteome</keyword>
<evidence type="ECO:0000313" key="1">
    <source>
        <dbReference type="EMBL" id="GFO39483.1"/>
    </source>
</evidence>
<organism evidence="1 2">
    <name type="scientific">Plakobranchus ocellatus</name>
    <dbReference type="NCBI Taxonomy" id="259542"/>
    <lineage>
        <taxon>Eukaryota</taxon>
        <taxon>Metazoa</taxon>
        <taxon>Spiralia</taxon>
        <taxon>Lophotrochozoa</taxon>
        <taxon>Mollusca</taxon>
        <taxon>Gastropoda</taxon>
        <taxon>Heterobranchia</taxon>
        <taxon>Euthyneura</taxon>
        <taxon>Panpulmonata</taxon>
        <taxon>Sacoglossa</taxon>
        <taxon>Placobranchoidea</taxon>
        <taxon>Plakobranchidae</taxon>
        <taxon>Plakobranchus</taxon>
    </lineage>
</organism>